<organism evidence="1 2">
    <name type="scientific">Coniophora puteana (strain RWD-64-598)</name>
    <name type="common">Brown rot fungus</name>
    <dbReference type="NCBI Taxonomy" id="741705"/>
    <lineage>
        <taxon>Eukaryota</taxon>
        <taxon>Fungi</taxon>
        <taxon>Dikarya</taxon>
        <taxon>Basidiomycota</taxon>
        <taxon>Agaricomycotina</taxon>
        <taxon>Agaricomycetes</taxon>
        <taxon>Agaricomycetidae</taxon>
        <taxon>Boletales</taxon>
        <taxon>Coniophorineae</taxon>
        <taxon>Coniophoraceae</taxon>
        <taxon>Coniophora</taxon>
    </lineage>
</organism>
<evidence type="ECO:0000313" key="1">
    <source>
        <dbReference type="EMBL" id="EIW81274.1"/>
    </source>
</evidence>
<evidence type="ECO:0000313" key="2">
    <source>
        <dbReference type="Proteomes" id="UP000053558"/>
    </source>
</evidence>
<reference evidence="2" key="1">
    <citation type="journal article" date="2012" name="Science">
        <title>The Paleozoic origin of enzymatic lignin decomposition reconstructed from 31 fungal genomes.</title>
        <authorList>
            <person name="Floudas D."/>
            <person name="Binder M."/>
            <person name="Riley R."/>
            <person name="Barry K."/>
            <person name="Blanchette R.A."/>
            <person name="Henrissat B."/>
            <person name="Martinez A.T."/>
            <person name="Otillar R."/>
            <person name="Spatafora J.W."/>
            <person name="Yadav J.S."/>
            <person name="Aerts A."/>
            <person name="Benoit I."/>
            <person name="Boyd A."/>
            <person name="Carlson A."/>
            <person name="Copeland A."/>
            <person name="Coutinho P.M."/>
            <person name="de Vries R.P."/>
            <person name="Ferreira P."/>
            <person name="Findley K."/>
            <person name="Foster B."/>
            <person name="Gaskell J."/>
            <person name="Glotzer D."/>
            <person name="Gorecki P."/>
            <person name="Heitman J."/>
            <person name="Hesse C."/>
            <person name="Hori C."/>
            <person name="Igarashi K."/>
            <person name="Jurgens J.A."/>
            <person name="Kallen N."/>
            <person name="Kersten P."/>
            <person name="Kohler A."/>
            <person name="Kuees U."/>
            <person name="Kumar T.K.A."/>
            <person name="Kuo A."/>
            <person name="LaButti K."/>
            <person name="Larrondo L.F."/>
            <person name="Lindquist E."/>
            <person name="Ling A."/>
            <person name="Lombard V."/>
            <person name="Lucas S."/>
            <person name="Lundell T."/>
            <person name="Martin R."/>
            <person name="McLaughlin D.J."/>
            <person name="Morgenstern I."/>
            <person name="Morin E."/>
            <person name="Murat C."/>
            <person name="Nagy L.G."/>
            <person name="Nolan M."/>
            <person name="Ohm R.A."/>
            <person name="Patyshakuliyeva A."/>
            <person name="Rokas A."/>
            <person name="Ruiz-Duenas F.J."/>
            <person name="Sabat G."/>
            <person name="Salamov A."/>
            <person name="Samejima M."/>
            <person name="Schmutz J."/>
            <person name="Slot J.C."/>
            <person name="St John F."/>
            <person name="Stenlid J."/>
            <person name="Sun H."/>
            <person name="Sun S."/>
            <person name="Syed K."/>
            <person name="Tsang A."/>
            <person name="Wiebenga A."/>
            <person name="Young D."/>
            <person name="Pisabarro A."/>
            <person name="Eastwood D.C."/>
            <person name="Martin F."/>
            <person name="Cullen D."/>
            <person name="Grigoriev I.V."/>
            <person name="Hibbett D.S."/>
        </authorList>
    </citation>
    <scope>NUCLEOTIDE SEQUENCE [LARGE SCALE GENOMIC DNA]</scope>
    <source>
        <strain evidence="2">RWD-64-598 SS2</strain>
    </source>
</reference>
<proteinExistence type="predicted"/>
<dbReference type="OMA" id="VIEIMDI"/>
<dbReference type="GeneID" id="19207798"/>
<gene>
    <name evidence="1" type="ORF">CONPUDRAFT_56460</name>
</gene>
<dbReference type="KEGG" id="cput:CONPUDRAFT_56460"/>
<accession>A0A5M3MRB3</accession>
<protein>
    <submittedName>
        <fullName evidence="1">Uncharacterized protein</fullName>
    </submittedName>
</protein>
<comment type="caution">
    <text evidence="1">The sequence shown here is derived from an EMBL/GenBank/DDBJ whole genome shotgun (WGS) entry which is preliminary data.</text>
</comment>
<keyword evidence="2" id="KW-1185">Reference proteome</keyword>
<dbReference type="RefSeq" id="XP_007768271.1">
    <property type="nucleotide sequence ID" value="XM_007770081.1"/>
</dbReference>
<name>A0A5M3MRB3_CONPW</name>
<dbReference type="AlphaFoldDB" id="A0A5M3MRB3"/>
<dbReference type="OrthoDB" id="2669721at2759"/>
<dbReference type="Proteomes" id="UP000053558">
    <property type="component" value="Unassembled WGS sequence"/>
</dbReference>
<dbReference type="EMBL" id="JH711578">
    <property type="protein sequence ID" value="EIW81274.1"/>
    <property type="molecule type" value="Genomic_DNA"/>
</dbReference>
<sequence>MFNGDQYIQAVCDGHICPGDPVLMFLIDGAQLYKCKQSDCWIYIWVFFDHAPDSRYKKKYILLGAVIPGPRKLKNLDSFPFPGFHHLATIQCDGLGIWDVSTDIEYTSHPFFFIGHYYPALHCPNFPNCVQGSMHEDFDINNLLPAGSDNYHANVHCLSCCCTMAEYEEMQKESGITKPSIFIGFSDNRILCIPFCFGSDCMHVWSFNADLRVIEIMDIKSVVVMVLHRFPAHDVPLFYMIEQPGLDIALLTGNGVALEESDIDSM</sequence>